<reference evidence="2" key="2">
    <citation type="submission" date="2024-04" db="EMBL/GenBank/DDBJ databases">
        <authorList>
            <person name="Chen Y."/>
            <person name="Shah S."/>
            <person name="Dougan E. K."/>
            <person name="Thang M."/>
            <person name="Chan C."/>
        </authorList>
    </citation>
    <scope>NUCLEOTIDE SEQUENCE [LARGE SCALE GENOMIC DNA]</scope>
</reference>
<keyword evidence="4" id="KW-1185">Reference proteome</keyword>
<evidence type="ECO:0000313" key="3">
    <source>
        <dbReference type="EMBL" id="CAL4794678.1"/>
    </source>
</evidence>
<dbReference type="Proteomes" id="UP001152797">
    <property type="component" value="Unassembled WGS sequence"/>
</dbReference>
<protein>
    <submittedName>
        <fullName evidence="3">E3 ubiquitin-protein ligase HERC2</fullName>
    </submittedName>
</protein>
<name>A0A9P1DCX7_9DINO</name>
<dbReference type="EMBL" id="CAMXCT010004024">
    <property type="protein sequence ID" value="CAI4007366.1"/>
    <property type="molecule type" value="Genomic_DNA"/>
</dbReference>
<dbReference type="EMBL" id="CAMXCT030004024">
    <property type="protein sequence ID" value="CAL4794678.1"/>
    <property type="molecule type" value="Genomic_DNA"/>
</dbReference>
<organism evidence="1">
    <name type="scientific">Cladocopium goreaui</name>
    <dbReference type="NCBI Taxonomy" id="2562237"/>
    <lineage>
        <taxon>Eukaryota</taxon>
        <taxon>Sar</taxon>
        <taxon>Alveolata</taxon>
        <taxon>Dinophyceae</taxon>
        <taxon>Suessiales</taxon>
        <taxon>Symbiodiniaceae</taxon>
        <taxon>Cladocopium</taxon>
    </lineage>
</organism>
<dbReference type="EMBL" id="CAMXCT020004024">
    <property type="protein sequence ID" value="CAL1160741.1"/>
    <property type="molecule type" value="Genomic_DNA"/>
</dbReference>
<gene>
    <name evidence="1" type="ORF">C1SCF055_LOCUS32929</name>
</gene>
<evidence type="ECO:0000313" key="1">
    <source>
        <dbReference type="EMBL" id="CAI4007366.1"/>
    </source>
</evidence>
<evidence type="ECO:0000313" key="4">
    <source>
        <dbReference type="Proteomes" id="UP001152797"/>
    </source>
</evidence>
<sequence>MAINEATLEDLLGRENELRWLLSYVTAGENQVNVVSRGRDALNLGSFLFSQSSFLRSVQSCLATKQLPPVIVEGEPGVGRTALLEAAARLSENLPGLRVVQQRGGTACEQLRMVSMRLRAGIQVTDEELLMMPVISNASQSLGKKADSAGVQAAVAVRDGDAAQTMVVQFDASTSGLADGVAAYTGTTISQYPHHVERYAQATHGNIGDIVTINGVRGPILRIMARDRCMNNTAHAIWALVVGRGGAATLHMVPPGVPSPGYGEGGYPASAIHGATGDIRGVVAHVPNDLMEEIGVDQECGWLPSGNVGLQETQMPKLNHLCTQPAVIIGAPLPAAGLSILTEDILSAATNGSAGGGWSVAAIRRDSRVFHLRKQDIWRTWNTGSGWSPGVNHPLYTNDNALNGYISTTRQEIADVLGLAVVPAGDARINEAACANLAGVVQNFALKVPGAALNTEADPAPVTEPFRMLPRTAQRGNLIAKAVRVVSIPPSMTPAPVVELGVVQRTGGLPTEAGRDGAIAMLRTATMAYVLSISLPARRRADVVNEMAALNCACCGAYPKGVDAMGPGFQARILAHALSVFGAIIVAATADDIAAVERGTATDAQTAAVTQAGLWGLVAAVDARTPCSREAEKTIASFAIGAAAMACRDKAGGGHAVNQSPTSHCRNLAAFSYHNVPVLYTPTVAGQAASIVLTTAGAGADTDTPKVSDAGLVELLKAAWKDRKSALQASAAGRQRALEASNTFTEEEGVSRRMIYHALDHFSGMAILAPPSPSLEAPLNPDVLVLLQLRMHNHVSTRWQKPPVGPGFAALAAAAALYEALPTDVINIMSTEAVAALEQAARYVAVGGMALSNHGRFVAALEKSRGLTRAAMTLMTSGNFRAGVAAAIYVLAELAPAATILEYWDLNPSWPFLLQWPRPRALKRAFSSSGRGTKGRSQAWRLLLLQRPLIQKPTGRIGKEPGAWPLSMGTMAARSITAGRQLDPMLGDAELLASGHAAAALDLYNGHLPAAQKAILPTCLGQTQKQLTQALDAASWDAQVSTSSLTGRALLLSEATQGGRAFLTARPAGPLCLEPAIFLAELRHRLGMPDAADDAWCPQCNCILDRFSLHAGTCSAGGERTLRHHAVRDVMQRPEDTGLGRRRPADVFVPSLGGIPTALDIAVTAPQRSESLREASGKAVAAADAYADVKADHLQTAQVCENQGVRFQPMVVESTGAWSTSASHTLRLLARATAAREGEDAASCYTHLLQELCVTARRFRGRAALRRRAELVSPTEADVTRRDAALLLATAASSTCLLSSSVGDMCSGIATPVMATVTFCITIGQTLCK</sequence>
<proteinExistence type="predicted"/>
<reference evidence="1" key="1">
    <citation type="submission" date="2022-10" db="EMBL/GenBank/DDBJ databases">
        <authorList>
            <person name="Chen Y."/>
            <person name="Dougan E. K."/>
            <person name="Chan C."/>
            <person name="Rhodes N."/>
            <person name="Thang M."/>
        </authorList>
    </citation>
    <scope>NUCLEOTIDE SEQUENCE</scope>
</reference>
<accession>A0A9P1DCX7</accession>
<comment type="caution">
    <text evidence="1">The sequence shown here is derived from an EMBL/GenBank/DDBJ whole genome shotgun (WGS) entry which is preliminary data.</text>
</comment>
<evidence type="ECO:0000313" key="2">
    <source>
        <dbReference type="EMBL" id="CAL1160741.1"/>
    </source>
</evidence>